<dbReference type="InterPro" id="IPR000668">
    <property type="entry name" value="Peptidase_C1A_C"/>
</dbReference>
<dbReference type="PANTHER" id="PTHR12411">
    <property type="entry name" value="CYSTEINE PROTEASE FAMILY C1-RELATED"/>
    <property type="match status" value="1"/>
</dbReference>
<dbReference type="Pfam" id="PF00112">
    <property type="entry name" value="Peptidase_C1"/>
    <property type="match status" value="1"/>
</dbReference>
<organism evidence="4 5">
    <name type="scientific">Rotaria magnacalcarata</name>
    <dbReference type="NCBI Taxonomy" id="392030"/>
    <lineage>
        <taxon>Eukaryota</taxon>
        <taxon>Metazoa</taxon>
        <taxon>Spiralia</taxon>
        <taxon>Gnathifera</taxon>
        <taxon>Rotifera</taxon>
        <taxon>Eurotatoria</taxon>
        <taxon>Bdelloidea</taxon>
        <taxon>Philodinida</taxon>
        <taxon>Philodinidae</taxon>
        <taxon>Rotaria</taxon>
    </lineage>
</organism>
<feature type="non-terminal residue" evidence="4">
    <location>
        <position position="1"/>
    </location>
</feature>
<keyword evidence="5" id="KW-1185">Reference proteome</keyword>
<dbReference type="InterPro" id="IPR025660">
    <property type="entry name" value="Pept_his_AS"/>
</dbReference>
<evidence type="ECO:0000313" key="5">
    <source>
        <dbReference type="Proteomes" id="UP000663866"/>
    </source>
</evidence>
<comment type="similarity">
    <text evidence="1">Belongs to the peptidase C1 family.</text>
</comment>
<dbReference type="AlphaFoldDB" id="A0A819WI65"/>
<evidence type="ECO:0000313" key="3">
    <source>
        <dbReference type="EMBL" id="CAF2087424.1"/>
    </source>
</evidence>
<evidence type="ECO:0000313" key="4">
    <source>
        <dbReference type="EMBL" id="CAF4126023.1"/>
    </source>
</evidence>
<evidence type="ECO:0000256" key="1">
    <source>
        <dbReference type="ARBA" id="ARBA00008455"/>
    </source>
</evidence>
<dbReference type="GO" id="GO:0008234">
    <property type="term" value="F:cysteine-type peptidase activity"/>
    <property type="evidence" value="ECO:0007669"/>
    <property type="project" value="InterPro"/>
</dbReference>
<dbReference type="Proteomes" id="UP000663866">
    <property type="component" value="Unassembled WGS sequence"/>
</dbReference>
<gene>
    <name evidence="4" type="ORF">OVN521_LOCUS22247</name>
    <name evidence="3" type="ORF">WKI299_LOCUS17492</name>
</gene>
<name>A0A819WI65_9BILA</name>
<sequence>SIENKITFMAQAERKLFTSAVTGNRYPIGGCWFSDKPSNSSPFGAFRTLSNKELPPSVDMRQFMTPIEQQGKTNSCVANALAGAYEFLIMKNTKKHADVSRLFIYYNGRILDGSHKYQMADDGTYISSAIEGLKKFGCCKEELYPFNTAYINQQPPQQCYTEAAKYRIKDSMAVKVELNEMKACLAEGFPFAFGLQLYTSFFQAETNGGRVPMPNQQVPDVQEGGHAMLAVGYSNETQCFIVRNSYGDKWGDKGYAYIPYRYMCDTRMCSDLHSIRLIYDEPGRREITNIVNPYNWNVDKDKSYYIPPNYTYPDFNYTFFWNLNDNFNYFNSIWKDGRAVPLVWGTSQTDQSNSSDRTIVTPTAEAQMLFVLWIDKESIENTHFVSKLTSEKDVRVDFRETYSSGEAYISAIKNKIKSPSSFLIICRGYYREENKNPLNLLRFLNYNNLRHVPVIVFTQDKNGLLSHFHNQASSMDTRDWQQRLFITSSSAELIMEVKKRRNHKQDRSN</sequence>
<dbReference type="CDD" id="cd02619">
    <property type="entry name" value="Peptidase_C1"/>
    <property type="match status" value="1"/>
</dbReference>
<dbReference type="InterPro" id="IPR013128">
    <property type="entry name" value="Peptidase_C1A"/>
</dbReference>
<comment type="caution">
    <text evidence="4">The sequence shown here is derived from an EMBL/GenBank/DDBJ whole genome shotgun (WGS) entry which is preliminary data.</text>
</comment>
<evidence type="ECO:0000259" key="2">
    <source>
        <dbReference type="SMART" id="SM00645"/>
    </source>
</evidence>
<proteinExistence type="inferred from homology"/>
<reference evidence="4" key="1">
    <citation type="submission" date="2021-02" db="EMBL/GenBank/DDBJ databases">
        <authorList>
            <person name="Nowell W R."/>
        </authorList>
    </citation>
    <scope>NUCLEOTIDE SEQUENCE</scope>
</reference>
<dbReference type="SMART" id="SM00645">
    <property type="entry name" value="Pept_C1"/>
    <property type="match status" value="1"/>
</dbReference>
<dbReference type="SUPFAM" id="SSF54001">
    <property type="entry name" value="Cysteine proteinases"/>
    <property type="match status" value="1"/>
</dbReference>
<dbReference type="EMBL" id="CAJOBG010004784">
    <property type="protein sequence ID" value="CAF4126023.1"/>
    <property type="molecule type" value="Genomic_DNA"/>
</dbReference>
<dbReference type="GO" id="GO:0006508">
    <property type="term" value="P:proteolysis"/>
    <property type="evidence" value="ECO:0007669"/>
    <property type="project" value="InterPro"/>
</dbReference>
<feature type="domain" description="Peptidase C1A papain C-terminal" evidence="2">
    <location>
        <begin position="54"/>
        <end position="272"/>
    </location>
</feature>
<dbReference type="PROSITE" id="PS00639">
    <property type="entry name" value="THIOL_PROTEASE_HIS"/>
    <property type="match status" value="1"/>
</dbReference>
<dbReference type="Gene3D" id="3.90.70.10">
    <property type="entry name" value="Cysteine proteinases"/>
    <property type="match status" value="1"/>
</dbReference>
<dbReference type="InterPro" id="IPR038765">
    <property type="entry name" value="Papain-like_cys_pep_sf"/>
</dbReference>
<protein>
    <recommendedName>
        <fullName evidence="2">Peptidase C1A papain C-terminal domain-containing protein</fullName>
    </recommendedName>
</protein>
<dbReference type="Proteomes" id="UP000663856">
    <property type="component" value="Unassembled WGS sequence"/>
</dbReference>
<dbReference type="EMBL" id="CAJNRF010006969">
    <property type="protein sequence ID" value="CAF2087424.1"/>
    <property type="molecule type" value="Genomic_DNA"/>
</dbReference>
<accession>A0A819WI65</accession>